<keyword evidence="1" id="KW-0614">Plasmid</keyword>
<dbReference type="AlphaFoldDB" id="H8H190"/>
<reference evidence="1 2" key="1">
    <citation type="journal article" date="2012" name="PLoS ONE">
        <title>Genome sequence and transcriptome analysis of the radioresistant bacterium Deinococcus gobiensis: insights into the extreme environmental adaptations.</title>
        <authorList>
            <person name="Yuan M."/>
            <person name="Chen M."/>
            <person name="Zhang W."/>
            <person name="Lu W."/>
            <person name="Wang J."/>
            <person name="Yang M."/>
            <person name="Zhao P."/>
            <person name="Tang R."/>
            <person name="Li X."/>
            <person name="Hao Y."/>
            <person name="Zhou Z."/>
            <person name="Zhan Y."/>
            <person name="Yu H."/>
            <person name="Teng C."/>
            <person name="Yan Y."/>
            <person name="Ping S."/>
            <person name="Wang Y."/>
            <person name="Lin M."/>
        </authorList>
    </citation>
    <scope>NUCLEOTIDE SEQUENCE [LARGE SCALE GENOMIC DNA]</scope>
    <source>
        <strain evidence="2">DSM 21396 / JCM 16679 / CGMCC 1.7299 / I-0</strain>
        <plasmid evidence="1">P2</plasmid>
    </source>
</reference>
<keyword evidence="2" id="KW-1185">Reference proteome</keyword>
<geneLocation type="plasmid" evidence="1 2">
    <name>P2</name>
</geneLocation>
<sequence length="157" mass="17532">MDGYEEPFLQVLMPAAGLEVEESQFLRLQAEWGAEETLLGWTVLHEDQLCLAIRPQAYREAGEAVPEFLMAFQGLCRLACPPEDAQKVCQAWPSPMLLAAVTVAYEKRSALTRSPWLYVMGILHHWERSQANWTRQLEASSGPLEGPGIAHEEVPAA</sequence>
<gene>
    <name evidence="1" type="ordered locus">DGo_PB0018</name>
</gene>
<accession>H8H190</accession>
<evidence type="ECO:0000313" key="1">
    <source>
        <dbReference type="EMBL" id="AFD27287.1"/>
    </source>
</evidence>
<dbReference type="EMBL" id="CP002193">
    <property type="protein sequence ID" value="AFD27287.1"/>
    <property type="molecule type" value="Genomic_DNA"/>
</dbReference>
<dbReference type="KEGG" id="dgo:DGo_PB0018"/>
<dbReference type="PATRIC" id="fig|745776.4.peg.3433"/>
<protein>
    <submittedName>
        <fullName evidence="1">Uncharacterized protein</fullName>
    </submittedName>
</protein>
<dbReference type="OrthoDB" id="67356at2"/>
<name>H8H190_DEIGI</name>
<proteinExistence type="predicted"/>
<dbReference type="HOGENOM" id="CLU_1675021_0_0_0"/>
<organism evidence="1 2">
    <name type="scientific">Deinococcus gobiensis (strain DSM 21396 / JCM 16679 / CGMCC 1.7299 / I-0)</name>
    <dbReference type="NCBI Taxonomy" id="745776"/>
    <lineage>
        <taxon>Bacteria</taxon>
        <taxon>Thermotogati</taxon>
        <taxon>Deinococcota</taxon>
        <taxon>Deinococci</taxon>
        <taxon>Deinococcales</taxon>
        <taxon>Deinococcaceae</taxon>
        <taxon>Deinococcus</taxon>
    </lineage>
</organism>
<dbReference type="Proteomes" id="UP000007575">
    <property type="component" value="Plasmid P2"/>
</dbReference>
<evidence type="ECO:0000313" key="2">
    <source>
        <dbReference type="Proteomes" id="UP000007575"/>
    </source>
</evidence>